<dbReference type="PANTHER" id="PTHR31668">
    <property type="entry name" value="GLUCOSE TRANSPORT TRANSCRIPTION REGULATOR RGT1-RELATED-RELATED"/>
    <property type="match status" value="1"/>
</dbReference>
<name>A0A9P7V931_9ASCO</name>
<dbReference type="OrthoDB" id="2740448at2759"/>
<evidence type="ECO:0000256" key="5">
    <source>
        <dbReference type="ARBA" id="ARBA00023125"/>
    </source>
</evidence>
<dbReference type="PANTHER" id="PTHR31668:SF18">
    <property type="entry name" value="MALTOSE FERMENTATION REGULATORY PROTEIN MAL13-RELATED"/>
    <property type="match status" value="1"/>
</dbReference>
<dbReference type="GO" id="GO:0003677">
    <property type="term" value="F:DNA binding"/>
    <property type="evidence" value="ECO:0007669"/>
    <property type="project" value="UniProtKB-KW"/>
</dbReference>
<keyword evidence="5" id="KW-0238">DNA-binding</keyword>
<evidence type="ECO:0000256" key="7">
    <source>
        <dbReference type="ARBA" id="ARBA00023242"/>
    </source>
</evidence>
<keyword evidence="4" id="KW-0805">Transcription regulation</keyword>
<comment type="caution">
    <text evidence="8">The sequence shown here is derived from an EMBL/GenBank/DDBJ whole genome shotgun (WGS) entry which is preliminary data.</text>
</comment>
<comment type="subcellular location">
    <subcellularLocation>
        <location evidence="1">Nucleus</location>
    </subcellularLocation>
</comment>
<accession>A0A9P7V931</accession>
<evidence type="ECO:0000313" key="8">
    <source>
        <dbReference type="EMBL" id="KAG7193631.1"/>
    </source>
</evidence>
<keyword evidence="9" id="KW-1185">Reference proteome</keyword>
<keyword evidence="7" id="KW-0539">Nucleus</keyword>
<gene>
    <name evidence="8" type="ORF">KQ657_000314</name>
</gene>
<proteinExistence type="predicted"/>
<evidence type="ECO:0000256" key="3">
    <source>
        <dbReference type="ARBA" id="ARBA00022833"/>
    </source>
</evidence>
<evidence type="ECO:0000256" key="2">
    <source>
        <dbReference type="ARBA" id="ARBA00022723"/>
    </source>
</evidence>
<sequence length="434" mass="48242">MKPSTETLLASFFLYVYYINDKDGVSPAILYLREALAIAQLMKLHEPKTYEGKTTIESHRLSKIYYLLLITERYTNIQEGIPVVLDALIPLPSLYDEEYPSLLSGFTELAKIFLAPNRKFFDRMTVSVNPEQLSSDIILRDIMGEGFNDANNNWIVEIQNRLNLVKIQHPTSSIQAANIILSKYWMMSLVWHASHSSGMISPSGDDNNCLSVAHPHKIAHDFLTSISELPVFAFESNGPGVVVKLLEIANGLADSAAEVIHFKAPISFPVSSIYDSIRAVFGMVSKFKSNFTLPNGLYQKIETILNSRQIIPNPSVQHNGAYITEIKEGEDICSGADMMQSTSVSESSRDCKPDSTGIESELQTKNGYLALDEIVSRNSSSEYLRALFHSSLNSQVTSPTVGESPFGYYFNGEGTTTNPEITDEYAIANKESME</sequence>
<dbReference type="AlphaFoldDB" id="A0A9P7V931"/>
<dbReference type="EMBL" id="JAHMUF010000010">
    <property type="protein sequence ID" value="KAG7193631.1"/>
    <property type="molecule type" value="Genomic_DNA"/>
</dbReference>
<dbReference type="GeneID" id="66113688"/>
<dbReference type="CDD" id="cd12148">
    <property type="entry name" value="fungal_TF_MHR"/>
    <property type="match status" value="1"/>
</dbReference>
<dbReference type="GO" id="GO:0046872">
    <property type="term" value="F:metal ion binding"/>
    <property type="evidence" value="ECO:0007669"/>
    <property type="project" value="UniProtKB-KW"/>
</dbReference>
<reference evidence="8" key="1">
    <citation type="submission" date="2021-03" db="EMBL/GenBank/DDBJ databases">
        <authorList>
            <person name="Palmer J.M."/>
        </authorList>
    </citation>
    <scope>NUCLEOTIDE SEQUENCE</scope>
    <source>
        <strain evidence="8">ARV_011</strain>
    </source>
</reference>
<evidence type="ECO:0000256" key="6">
    <source>
        <dbReference type="ARBA" id="ARBA00023163"/>
    </source>
</evidence>
<keyword evidence="3" id="KW-0862">Zinc</keyword>
<organism evidence="8 9">
    <name type="scientific">Scheffersomyces spartinae</name>
    <dbReference type="NCBI Taxonomy" id="45513"/>
    <lineage>
        <taxon>Eukaryota</taxon>
        <taxon>Fungi</taxon>
        <taxon>Dikarya</taxon>
        <taxon>Ascomycota</taxon>
        <taxon>Saccharomycotina</taxon>
        <taxon>Pichiomycetes</taxon>
        <taxon>Debaryomycetaceae</taxon>
        <taxon>Scheffersomyces</taxon>
    </lineage>
</organism>
<evidence type="ECO:0000256" key="4">
    <source>
        <dbReference type="ARBA" id="ARBA00023015"/>
    </source>
</evidence>
<dbReference type="Proteomes" id="UP000790833">
    <property type="component" value="Unassembled WGS sequence"/>
</dbReference>
<evidence type="ECO:0000313" key="9">
    <source>
        <dbReference type="Proteomes" id="UP000790833"/>
    </source>
</evidence>
<evidence type="ECO:0008006" key="10">
    <source>
        <dbReference type="Google" id="ProtNLM"/>
    </source>
</evidence>
<dbReference type="GO" id="GO:0005634">
    <property type="term" value="C:nucleus"/>
    <property type="evidence" value="ECO:0007669"/>
    <property type="project" value="UniProtKB-SubCell"/>
</dbReference>
<dbReference type="InterPro" id="IPR050797">
    <property type="entry name" value="Carb_Metab_Trans_Reg"/>
</dbReference>
<keyword evidence="2" id="KW-0479">Metal-binding</keyword>
<evidence type="ECO:0000256" key="1">
    <source>
        <dbReference type="ARBA" id="ARBA00004123"/>
    </source>
</evidence>
<protein>
    <recommendedName>
        <fullName evidence="10">Transcription factor domain-containing protein</fullName>
    </recommendedName>
</protein>
<keyword evidence="6" id="KW-0804">Transcription</keyword>
<dbReference type="RefSeq" id="XP_043049179.1">
    <property type="nucleotide sequence ID" value="XM_043191167.1"/>
</dbReference>